<comment type="similarity">
    <text evidence="1">Belongs to the ABC-3 integral membrane protein family.</text>
</comment>
<evidence type="ECO:0000313" key="3">
    <source>
        <dbReference type="EMBL" id="HCW68058.1"/>
    </source>
</evidence>
<dbReference type="InterPro" id="IPR001626">
    <property type="entry name" value="ABC_TroCD"/>
</dbReference>
<dbReference type="Proteomes" id="UP000264179">
    <property type="component" value="Unassembled WGS sequence"/>
</dbReference>
<feature type="transmembrane region" description="Helical" evidence="2">
    <location>
        <begin position="6"/>
        <end position="29"/>
    </location>
</feature>
<evidence type="ECO:0000313" key="4">
    <source>
        <dbReference type="Proteomes" id="UP000264179"/>
    </source>
</evidence>
<keyword evidence="1" id="KW-0813">Transport</keyword>
<dbReference type="GO" id="GO:0043190">
    <property type="term" value="C:ATP-binding cassette (ABC) transporter complex"/>
    <property type="evidence" value="ECO:0007669"/>
    <property type="project" value="InterPro"/>
</dbReference>
<comment type="subcellular location">
    <subcellularLocation>
        <location evidence="1">Cell membrane</location>
        <topology evidence="1">Multi-pass membrane protein</topology>
    </subcellularLocation>
</comment>
<reference evidence="3 4" key="1">
    <citation type="journal article" date="2018" name="Nat. Biotechnol.">
        <title>A standardized bacterial taxonomy based on genome phylogeny substantially revises the tree of life.</title>
        <authorList>
            <person name="Parks D.H."/>
            <person name="Chuvochina M."/>
            <person name="Waite D.W."/>
            <person name="Rinke C."/>
            <person name="Skarshewski A."/>
            <person name="Chaumeil P.A."/>
            <person name="Hugenholtz P."/>
        </authorList>
    </citation>
    <scope>NUCLEOTIDE SEQUENCE [LARGE SCALE GENOMIC DNA]</scope>
    <source>
        <strain evidence="3">UBA9881</strain>
    </source>
</reference>
<evidence type="ECO:0008006" key="5">
    <source>
        <dbReference type="Google" id="ProtNLM"/>
    </source>
</evidence>
<dbReference type="GO" id="GO:0055085">
    <property type="term" value="P:transmembrane transport"/>
    <property type="evidence" value="ECO:0007669"/>
    <property type="project" value="InterPro"/>
</dbReference>
<proteinExistence type="inferred from homology"/>
<feature type="non-terminal residue" evidence="3">
    <location>
        <position position="40"/>
    </location>
</feature>
<evidence type="ECO:0000256" key="1">
    <source>
        <dbReference type="RuleBase" id="RU003943"/>
    </source>
</evidence>
<name>A0A3D5NBQ9_9PROT</name>
<keyword evidence="2" id="KW-0472">Membrane</keyword>
<organism evidence="3 4">
    <name type="scientific">Thalassospira lucentensis</name>
    <dbReference type="NCBI Taxonomy" id="168935"/>
    <lineage>
        <taxon>Bacteria</taxon>
        <taxon>Pseudomonadati</taxon>
        <taxon>Pseudomonadota</taxon>
        <taxon>Alphaproteobacteria</taxon>
        <taxon>Rhodospirillales</taxon>
        <taxon>Thalassospiraceae</taxon>
        <taxon>Thalassospira</taxon>
    </lineage>
</organism>
<dbReference type="RefSeq" id="WP_277277784.1">
    <property type="nucleotide sequence ID" value="NZ_DPOP01000098.1"/>
</dbReference>
<dbReference type="EMBL" id="DPOP01000098">
    <property type="protein sequence ID" value="HCW68058.1"/>
    <property type="molecule type" value="Genomic_DNA"/>
</dbReference>
<dbReference type="AlphaFoldDB" id="A0A3D5NBQ9"/>
<protein>
    <recommendedName>
        <fullName evidence="5">Zinc ABC transporter permease</fullName>
    </recommendedName>
</protein>
<gene>
    <name evidence="3" type="ORF">DHR80_12845</name>
</gene>
<comment type="caution">
    <text evidence="3">The sequence shown here is derived from an EMBL/GenBank/DDBJ whole genome shotgun (WGS) entry which is preliminary data.</text>
</comment>
<dbReference type="Pfam" id="PF00950">
    <property type="entry name" value="ABC-3"/>
    <property type="match status" value="1"/>
</dbReference>
<accession>A0A3D5NBQ9</accession>
<keyword evidence="1 2" id="KW-0812">Transmembrane</keyword>
<evidence type="ECO:0000256" key="2">
    <source>
        <dbReference type="SAM" id="Phobius"/>
    </source>
</evidence>
<sequence length="40" mass="4433">MMDDFLFRAVTGGVLLACVCGPFGAFIVWRRMAFFGDMLA</sequence>
<keyword evidence="2" id="KW-1133">Transmembrane helix</keyword>